<evidence type="ECO:0000313" key="8">
    <source>
        <dbReference type="Proteomes" id="UP000076078"/>
    </source>
</evidence>
<dbReference type="InterPro" id="IPR055462">
    <property type="entry name" value="DUF7034"/>
</dbReference>
<keyword evidence="1" id="KW-1133">Transmembrane helix</keyword>
<dbReference type="InterPro" id="IPR055463">
    <property type="entry name" value="DUF7035"/>
</dbReference>
<dbReference type="EMBL" id="LODT01000016">
    <property type="protein sequence ID" value="KYR00201.1"/>
    <property type="molecule type" value="Genomic_DNA"/>
</dbReference>
<evidence type="ECO:0008006" key="9">
    <source>
        <dbReference type="Google" id="ProtNLM"/>
    </source>
</evidence>
<comment type="caution">
    <text evidence="7">The sequence shown here is derived from an EMBL/GenBank/DDBJ whole genome shotgun (WGS) entry which is preliminary data.</text>
</comment>
<organism evidence="7 8">
    <name type="scientific">Tieghemostelium lacteum</name>
    <name type="common">Slime mold</name>
    <name type="synonym">Dictyostelium lacteum</name>
    <dbReference type="NCBI Taxonomy" id="361077"/>
    <lineage>
        <taxon>Eukaryota</taxon>
        <taxon>Amoebozoa</taxon>
        <taxon>Evosea</taxon>
        <taxon>Eumycetozoa</taxon>
        <taxon>Dictyostelia</taxon>
        <taxon>Dictyosteliales</taxon>
        <taxon>Raperosteliaceae</taxon>
        <taxon>Tieghemostelium</taxon>
    </lineage>
</organism>
<evidence type="ECO:0000259" key="5">
    <source>
        <dbReference type="Pfam" id="PF24893"/>
    </source>
</evidence>
<dbReference type="Pfam" id="PF23034">
    <property type="entry name" value="DUF7035"/>
    <property type="match status" value="1"/>
</dbReference>
<accession>A0A152A2B3</accession>
<keyword evidence="1" id="KW-0472">Membrane</keyword>
<reference evidence="7 8" key="1">
    <citation type="submission" date="2015-12" db="EMBL/GenBank/DDBJ databases">
        <title>Dictyostelia acquired genes for synthesis and detection of signals that induce cell-type specialization by lateral gene transfer from prokaryotes.</title>
        <authorList>
            <person name="Gloeckner G."/>
            <person name="Schaap P."/>
        </authorList>
    </citation>
    <scope>NUCLEOTIDE SEQUENCE [LARGE SCALE GENOMIC DNA]</scope>
    <source>
        <strain evidence="7 8">TK</strain>
    </source>
</reference>
<dbReference type="Pfam" id="PF23033">
    <property type="entry name" value="DUF7034"/>
    <property type="match status" value="1"/>
</dbReference>
<feature type="domain" description="DUF7034" evidence="3">
    <location>
        <begin position="820"/>
        <end position="948"/>
    </location>
</feature>
<dbReference type="InterPro" id="IPR056645">
    <property type="entry name" value="DUF7743"/>
</dbReference>
<sequence length="1398" mass="155827">MYYKYIVIISLIAILQIISGQFIFKNLTPEGSNNIYGSNTAGCVYTVSFYAYNPDTANTFNIALVETPTRSVGSINITKPNSFYGILKFTATIGSTMDIVLEFRDNDATGGLLYKTPSGLFSFPACEVQPYPLYNIGETTFYTGGDSIFASLTLKFSVTKFLTFKALEMVPNDKFHSCTGAFTSMTTYSVICYMEVDQDTLIPLAPISPNVEFSLNDNDENSNTFSFPTFINTGPQPTQFESVFYPGDPVTEYRWPSNFYQSVTLNGTSLSTYSELASENKFLVNQSPIEPNPPNLFGSTSLINNLYFVYGNQNSKTLMDVSVTYAAGTLTFYVWSFNSLVLDTLFTPTSFVTQRPLVSRVIFPTTSNVLVNQVVLFNMETNTIGLPNGYEFTFTVNTNNYAQTYFYQYPFGLISQIPSSAFSYSFPFALSGYSAELKFDDVIGNLFTFTPPGANDTIAPVLRFVEYLDGADEFSKILRIRVRDYLSGVYKIDLTYFLTAIPLLTISSQDLVSGDIYDGIYEKYFIAPPTVPPYPMPIVNIIDNCGNKATVSTTTDYFPEFPFETKGANSLTGNSNLSIERFEFEHNNIDLSVNGSENVLRFSFLDLPTSPYVSMGILFDSNIYEYTRFYGTYEESKMYYSIKFRLPSRLLARNLDYFIQGTNFYLKNTDMLNVPNATLTVTSNWADRFPPMVTNVVTTATNGTGSINLSWKLTIEDEWNGFKDGMVSIVSDLDPFPRNFTITPISSNNIYLDTYNIQFDVSTADCVSQTFSIYYLTLTDTNGLTSDTDRQKFNPFLKISDTLDTTLAITCVSPVATTSPSLTSLNVVNTLPIDIGADDIPLEINFTTTDTTLEISQRHTPFCYLTAPMFNRLIIQSEFVSFTDATKRAANWKCTTQIPYGFGAIAINASGYPLSLSIHGWANTGLGIGGVSSEDLVSFTNEITTVFNIIPIITDAKLSPLDAGKLKLDIFGRQLAMGYSSLTIYYEDGSSEILGTEFTSNPYIKSLHVKANQGLANITLTYGVYITPPFQINTNLPTETPEPTVTPDPVAQCKGTPLCGGPSNGVCTATGCQCIDPWMGPSCQSQVIYIQNLTINTNNPTIDNNFTVTLPDGEEVSLQTLISVVQLNEYNIKGERSFNYIFDKWLFTNTTSPSQAANYQEFLYETDIDSKNAHISVYVQHFSTEQVVSFAGQNMKMKPSTLKYKIFIDNYTFTSQINYLELVMMASIEDTSNLNDVCSSTDFGPNNDQTTQSDYVKLQVGKTSLFGRFISRGIIDGTRITNITNRIIDMDNEELANVNYIAREYIGMRIPYFKTNATLDPDFSVLVDTLPVDKDDPNSMCDHKKSKGLSKSQIAGIIIGCILFVASAITVALYFRYKKRKQKIFIKNINVKLNDANY</sequence>
<dbReference type="Proteomes" id="UP000076078">
    <property type="component" value="Unassembled WGS sequence"/>
</dbReference>
<dbReference type="InterPro" id="IPR057709">
    <property type="entry name" value="DUF7949"/>
</dbReference>
<feature type="domain" description="DUF7743" evidence="5">
    <location>
        <begin position="455"/>
        <end position="560"/>
    </location>
</feature>
<dbReference type="InterPro" id="IPR054484">
    <property type="entry name" value="ComC_SSD"/>
</dbReference>
<feature type="domain" description="DUF7035" evidence="4">
    <location>
        <begin position="686"/>
        <end position="811"/>
    </location>
</feature>
<dbReference type="Pfam" id="PF22933">
    <property type="entry name" value="ComC_SSD"/>
    <property type="match status" value="1"/>
</dbReference>
<dbReference type="PANTHER" id="PTHR31378">
    <property type="entry name" value="EGF-LIKE DOMAIN-CONTAINING PROTEIN-RELATED-RELATED"/>
    <property type="match status" value="1"/>
</dbReference>
<gene>
    <name evidence="7" type="ORF">DLAC_03359</name>
</gene>
<evidence type="ECO:0000259" key="3">
    <source>
        <dbReference type="Pfam" id="PF23033"/>
    </source>
</evidence>
<dbReference type="Pfam" id="PF24893">
    <property type="entry name" value="DUF7743"/>
    <property type="match status" value="1"/>
</dbReference>
<evidence type="ECO:0000259" key="4">
    <source>
        <dbReference type="Pfam" id="PF23034"/>
    </source>
</evidence>
<feature type="domain" description="DUF7949" evidence="6">
    <location>
        <begin position="1053"/>
        <end position="1087"/>
    </location>
</feature>
<evidence type="ECO:0000259" key="2">
    <source>
        <dbReference type="Pfam" id="PF22933"/>
    </source>
</evidence>
<evidence type="ECO:0000259" key="6">
    <source>
        <dbReference type="Pfam" id="PF25820"/>
    </source>
</evidence>
<protein>
    <recommendedName>
        <fullName evidence="9">EGF-like domain-containing protein</fullName>
    </recommendedName>
</protein>
<keyword evidence="8" id="KW-1185">Reference proteome</keyword>
<proteinExistence type="predicted"/>
<evidence type="ECO:0000313" key="7">
    <source>
        <dbReference type="EMBL" id="KYR00201.1"/>
    </source>
</evidence>
<feature type="domain" description="ComC supersandwich" evidence="2">
    <location>
        <begin position="1099"/>
        <end position="1326"/>
    </location>
</feature>
<dbReference type="InParanoid" id="A0A152A2B3"/>
<feature type="transmembrane region" description="Helical" evidence="1">
    <location>
        <begin position="1354"/>
        <end position="1375"/>
    </location>
</feature>
<name>A0A152A2B3_TIELA</name>
<dbReference type="Pfam" id="PF25820">
    <property type="entry name" value="DUF7949"/>
    <property type="match status" value="1"/>
</dbReference>
<keyword evidence="1" id="KW-0812">Transmembrane</keyword>
<evidence type="ECO:0000256" key="1">
    <source>
        <dbReference type="SAM" id="Phobius"/>
    </source>
</evidence>